<reference evidence="1" key="1">
    <citation type="submission" date="2020-07" db="EMBL/GenBank/DDBJ databases">
        <title>Multicomponent nature underlies the extraordinary mechanical properties of spider dragline silk.</title>
        <authorList>
            <person name="Kono N."/>
            <person name="Nakamura H."/>
            <person name="Mori M."/>
            <person name="Yoshida Y."/>
            <person name="Ohtoshi R."/>
            <person name="Malay A.D."/>
            <person name="Moran D.A.P."/>
            <person name="Tomita M."/>
            <person name="Numata K."/>
            <person name="Arakawa K."/>
        </authorList>
    </citation>
    <scope>NUCLEOTIDE SEQUENCE</scope>
</reference>
<evidence type="ECO:0000313" key="1">
    <source>
        <dbReference type="EMBL" id="GFR02872.1"/>
    </source>
</evidence>
<proteinExistence type="predicted"/>
<organism evidence="1 2">
    <name type="scientific">Trichonephila clavata</name>
    <name type="common">Joro spider</name>
    <name type="synonym">Nephila clavata</name>
    <dbReference type="NCBI Taxonomy" id="2740835"/>
    <lineage>
        <taxon>Eukaryota</taxon>
        <taxon>Metazoa</taxon>
        <taxon>Ecdysozoa</taxon>
        <taxon>Arthropoda</taxon>
        <taxon>Chelicerata</taxon>
        <taxon>Arachnida</taxon>
        <taxon>Araneae</taxon>
        <taxon>Araneomorphae</taxon>
        <taxon>Entelegynae</taxon>
        <taxon>Araneoidea</taxon>
        <taxon>Nephilidae</taxon>
        <taxon>Trichonephila</taxon>
    </lineage>
</organism>
<dbReference type="AlphaFoldDB" id="A0A8X6LC01"/>
<protein>
    <submittedName>
        <fullName evidence="1">DUF1758 domain-containing protein</fullName>
    </submittedName>
</protein>
<keyword evidence="2" id="KW-1185">Reference proteome</keyword>
<accession>A0A8X6LC01</accession>
<sequence>MESLRSWKLKRVGLRTSFMKTANVLKAELANVGFSVELVHEKFTKLQSVYSDIKILDEKILDLLAEVGKALESDIANEIENREVYSDDFITLSRQVSERLRISEEMDVEIKLNQGSSVSRDGIKQYRLLKIELKKFDGELINWLPF</sequence>
<gene>
    <name evidence="1" type="primary">AVEN_18540_1</name>
    <name evidence="1" type="ORF">TNCT_728121</name>
</gene>
<dbReference type="Proteomes" id="UP000887116">
    <property type="component" value="Unassembled WGS sequence"/>
</dbReference>
<evidence type="ECO:0000313" key="2">
    <source>
        <dbReference type="Proteomes" id="UP000887116"/>
    </source>
</evidence>
<dbReference type="EMBL" id="BMAO01015593">
    <property type="protein sequence ID" value="GFR02872.1"/>
    <property type="molecule type" value="Genomic_DNA"/>
</dbReference>
<dbReference type="OrthoDB" id="6436704at2759"/>
<name>A0A8X6LC01_TRICU</name>
<comment type="caution">
    <text evidence="1">The sequence shown here is derived from an EMBL/GenBank/DDBJ whole genome shotgun (WGS) entry which is preliminary data.</text>
</comment>